<gene>
    <name evidence="1" type="ORF">K0504_18110</name>
</gene>
<comment type="caution">
    <text evidence="1">The sequence shown here is derived from an EMBL/GenBank/DDBJ whole genome shotgun (WGS) entry which is preliminary data.</text>
</comment>
<dbReference type="Proteomes" id="UP001166251">
    <property type="component" value="Unassembled WGS sequence"/>
</dbReference>
<keyword evidence="2" id="KW-1185">Reference proteome</keyword>
<sequence length="84" mass="9389">MKESIPLAIAKDVGDKANILNMGSVSDEARDISVWLWVAGNERYLLLNQARQFINYRKLPQGTSLAKAIELQNSTLDTFPRVAL</sequence>
<protein>
    <submittedName>
        <fullName evidence="1">Uncharacterized protein</fullName>
    </submittedName>
</protein>
<proteinExistence type="predicted"/>
<evidence type="ECO:0000313" key="1">
    <source>
        <dbReference type="EMBL" id="MBW8192950.1"/>
    </source>
</evidence>
<dbReference type="EMBL" id="JAHZSS010000035">
    <property type="protein sequence ID" value="MBW8192950.1"/>
    <property type="molecule type" value="Genomic_DNA"/>
</dbReference>
<organism evidence="1 2">
    <name type="scientific">Neiella holothuriorum</name>
    <dbReference type="NCBI Taxonomy" id="2870530"/>
    <lineage>
        <taxon>Bacteria</taxon>
        <taxon>Pseudomonadati</taxon>
        <taxon>Pseudomonadota</taxon>
        <taxon>Gammaproteobacteria</taxon>
        <taxon>Alteromonadales</taxon>
        <taxon>Echinimonadaceae</taxon>
        <taxon>Neiella</taxon>
    </lineage>
</organism>
<reference evidence="1" key="1">
    <citation type="submission" date="2021-07" db="EMBL/GenBank/DDBJ databases">
        <title>Neiella marina sp. nov., isolated from the intestinal content of sea cucumber Apostichopus japonicus.</title>
        <authorList>
            <person name="Bai X."/>
        </authorList>
    </citation>
    <scope>NUCLEOTIDE SEQUENCE</scope>
    <source>
        <strain evidence="1">126</strain>
    </source>
</reference>
<dbReference type="RefSeq" id="WP_220105571.1">
    <property type="nucleotide sequence ID" value="NZ_JAHZSS010000035.1"/>
</dbReference>
<name>A0ABS7EL57_9GAMM</name>
<evidence type="ECO:0000313" key="2">
    <source>
        <dbReference type="Proteomes" id="UP001166251"/>
    </source>
</evidence>
<accession>A0ABS7EL57</accession>